<organism evidence="2 3">
    <name type="scientific">Cochliobolus heterostrophus (strain C5 / ATCC 48332 / race O)</name>
    <name type="common">Southern corn leaf blight fungus</name>
    <name type="synonym">Bipolaris maydis</name>
    <dbReference type="NCBI Taxonomy" id="701091"/>
    <lineage>
        <taxon>Eukaryota</taxon>
        <taxon>Fungi</taxon>
        <taxon>Dikarya</taxon>
        <taxon>Ascomycota</taxon>
        <taxon>Pezizomycotina</taxon>
        <taxon>Dothideomycetes</taxon>
        <taxon>Pleosporomycetidae</taxon>
        <taxon>Pleosporales</taxon>
        <taxon>Pleosporineae</taxon>
        <taxon>Pleosporaceae</taxon>
        <taxon>Bipolaris</taxon>
    </lineage>
</organism>
<dbReference type="Proteomes" id="UP000016936">
    <property type="component" value="Unassembled WGS sequence"/>
</dbReference>
<evidence type="ECO:0000313" key="2">
    <source>
        <dbReference type="EMBL" id="EMD94626.1"/>
    </source>
</evidence>
<dbReference type="eggNOG" id="KOG4177">
    <property type="taxonomic scope" value="Eukaryota"/>
</dbReference>
<dbReference type="PANTHER" id="PTHR10039:SF15">
    <property type="entry name" value="NACHT DOMAIN-CONTAINING PROTEIN"/>
    <property type="match status" value="1"/>
</dbReference>
<reference evidence="3" key="2">
    <citation type="journal article" date="2013" name="PLoS Genet.">
        <title>Comparative genome structure, secondary metabolite, and effector coding capacity across Cochliobolus pathogens.</title>
        <authorList>
            <person name="Condon B.J."/>
            <person name="Leng Y."/>
            <person name="Wu D."/>
            <person name="Bushley K.E."/>
            <person name="Ohm R.A."/>
            <person name="Otillar R."/>
            <person name="Martin J."/>
            <person name="Schackwitz W."/>
            <person name="Grimwood J."/>
            <person name="MohdZainudin N."/>
            <person name="Xue C."/>
            <person name="Wang R."/>
            <person name="Manning V.A."/>
            <person name="Dhillon B."/>
            <person name="Tu Z.J."/>
            <person name="Steffenson B.J."/>
            <person name="Salamov A."/>
            <person name="Sun H."/>
            <person name="Lowry S."/>
            <person name="LaButti K."/>
            <person name="Han J."/>
            <person name="Copeland A."/>
            <person name="Lindquist E."/>
            <person name="Barry K."/>
            <person name="Schmutz J."/>
            <person name="Baker S.E."/>
            <person name="Ciuffetti L.M."/>
            <person name="Grigoriev I.V."/>
            <person name="Zhong S."/>
            <person name="Turgeon B.G."/>
        </authorList>
    </citation>
    <scope>NUCLEOTIDE SEQUENCE [LARGE SCALE GENOMIC DNA]</scope>
    <source>
        <strain evidence="3">C5 / ATCC 48332 / race O</strain>
    </source>
</reference>
<dbReference type="Pfam" id="PF22939">
    <property type="entry name" value="WHD_GPIID"/>
    <property type="match status" value="1"/>
</dbReference>
<dbReference type="HOGENOM" id="CLU_119821_0_0_1"/>
<dbReference type="AlphaFoldDB" id="M2ULY3"/>
<feature type="domain" description="GPI inositol-deacylase winged helix" evidence="1">
    <location>
        <begin position="54"/>
        <end position="128"/>
    </location>
</feature>
<dbReference type="STRING" id="701091.M2ULY3"/>
<dbReference type="InterPro" id="IPR054471">
    <property type="entry name" value="GPIID_WHD"/>
</dbReference>
<dbReference type="OrthoDB" id="195446at2759"/>
<proteinExistence type="predicted"/>
<dbReference type="PANTHER" id="PTHR10039">
    <property type="entry name" value="AMELOGENIN"/>
    <property type="match status" value="1"/>
</dbReference>
<keyword evidence="3" id="KW-1185">Reference proteome</keyword>
<sequence length="193" mass="21955">FLLAFLYTNSLRGKITTKKVKEILSKLKKGAAGLEDAYDTTLQRIDSQSEVDCKLAREVLSWITLAERQLTTAEICCALAIEDGEDEIDPENVRTLEDLISVCAGLVTVDQESDIIRLVHYTTQEYFERTGDLWNPRGHVYIATTCLKYLSFSAFQSGSCPNDKEFRERLQQNSFLDYAAKYWARHAKPVEAE</sequence>
<reference evidence="2 3" key="1">
    <citation type="journal article" date="2012" name="PLoS Pathog.">
        <title>Diverse lifestyles and strategies of plant pathogenesis encoded in the genomes of eighteen Dothideomycetes fungi.</title>
        <authorList>
            <person name="Ohm R.A."/>
            <person name="Feau N."/>
            <person name="Henrissat B."/>
            <person name="Schoch C.L."/>
            <person name="Horwitz B.A."/>
            <person name="Barry K.W."/>
            <person name="Condon B.J."/>
            <person name="Copeland A.C."/>
            <person name="Dhillon B."/>
            <person name="Glaser F."/>
            <person name="Hesse C.N."/>
            <person name="Kosti I."/>
            <person name="LaButti K."/>
            <person name="Lindquist E.A."/>
            <person name="Lucas S."/>
            <person name="Salamov A.A."/>
            <person name="Bradshaw R.E."/>
            <person name="Ciuffetti L."/>
            <person name="Hamelin R.C."/>
            <person name="Kema G.H.J."/>
            <person name="Lawrence C."/>
            <person name="Scott J.A."/>
            <person name="Spatafora J.W."/>
            <person name="Turgeon B.G."/>
            <person name="de Wit P.J.G.M."/>
            <person name="Zhong S."/>
            <person name="Goodwin S.B."/>
            <person name="Grigoriev I.V."/>
        </authorList>
    </citation>
    <scope>NUCLEOTIDE SEQUENCE [LARGE SCALE GENOMIC DNA]</scope>
    <source>
        <strain evidence="3">C5 / ATCC 48332 / race O</strain>
    </source>
</reference>
<evidence type="ECO:0000313" key="3">
    <source>
        <dbReference type="Proteomes" id="UP000016936"/>
    </source>
</evidence>
<dbReference type="OMA" id="WARHAKP"/>
<evidence type="ECO:0000259" key="1">
    <source>
        <dbReference type="Pfam" id="PF22939"/>
    </source>
</evidence>
<gene>
    <name evidence="2" type="ORF">COCHEDRAFT_1063551</name>
</gene>
<accession>M2ULY3</accession>
<name>M2ULY3_COCH5</name>
<feature type="non-terminal residue" evidence="2">
    <location>
        <position position="193"/>
    </location>
</feature>
<protein>
    <recommendedName>
        <fullName evidence="1">GPI inositol-deacylase winged helix domain-containing protein</fullName>
    </recommendedName>
</protein>
<feature type="non-terminal residue" evidence="2">
    <location>
        <position position="1"/>
    </location>
</feature>
<dbReference type="EMBL" id="KB445571">
    <property type="protein sequence ID" value="EMD94626.1"/>
    <property type="molecule type" value="Genomic_DNA"/>
</dbReference>